<evidence type="ECO:0000256" key="4">
    <source>
        <dbReference type="ARBA" id="ARBA00012598"/>
    </source>
</evidence>
<sequence length="415" mass="46612">MADRLELQGRHGKSRVRVSRVWRRPAAAGGHVIVEWNVAVSVVSDCLPSYTSDDNSAIVATDSIKNTVYVKAKECTEVISMEEFAVILGKHFTSLYPQVSEATVTITERPWERVVVDGKPHSHGFKLGVEKHVTEVIVKKSGNLLINSGIQGYSVLKTTQSGFEKFVRDHYTLLPDTRERIVATEVTAWWRYPFEHVSQIPSKSFCFTQRYQDVKKVLADTFFGPPDVGVYSPSVQNTLYLMAKEVLHRFPDIASVQLRMPNLHFIPVNLGNKENPGLVKSPRANGGFQFTSRFILSILKHALEFADDVYLPTDEPHGTIEATCFIVRFGPIVLNHKKVEHHITEALLGPNMGRIIQSRTESMQNSILRLENKEKSNGVLVIVHTCRIVRAVLTMSWSNRAGGFSEYESSTRAGH</sequence>
<keyword evidence="7" id="KW-0576">Peroxisome</keyword>
<organism evidence="9 10">
    <name type="scientific">Leersia perrieri</name>
    <dbReference type="NCBI Taxonomy" id="77586"/>
    <lineage>
        <taxon>Eukaryota</taxon>
        <taxon>Viridiplantae</taxon>
        <taxon>Streptophyta</taxon>
        <taxon>Embryophyta</taxon>
        <taxon>Tracheophyta</taxon>
        <taxon>Spermatophyta</taxon>
        <taxon>Magnoliopsida</taxon>
        <taxon>Liliopsida</taxon>
        <taxon>Poales</taxon>
        <taxon>Poaceae</taxon>
        <taxon>BOP clade</taxon>
        <taxon>Oryzoideae</taxon>
        <taxon>Oryzeae</taxon>
        <taxon>Oryzinae</taxon>
        <taxon>Leersia</taxon>
    </lineage>
</organism>
<evidence type="ECO:0000313" key="9">
    <source>
        <dbReference type="EnsemblPlants" id="LPERR01G32910.1"/>
    </source>
</evidence>
<dbReference type="GO" id="GO:0004846">
    <property type="term" value="F:urate oxidase activity"/>
    <property type="evidence" value="ECO:0007669"/>
    <property type="project" value="UniProtKB-EC"/>
</dbReference>
<dbReference type="EnsemblPlants" id="LPERR01G32910.1">
    <property type="protein sequence ID" value="LPERR01G32910.1"/>
    <property type="gene ID" value="LPERR01G32910"/>
</dbReference>
<dbReference type="EC" id="1.7.3.3" evidence="4"/>
<evidence type="ECO:0000256" key="5">
    <source>
        <dbReference type="ARBA" id="ARBA00022631"/>
    </source>
</evidence>
<keyword evidence="10" id="KW-1185">Reference proteome</keyword>
<evidence type="ECO:0000256" key="3">
    <source>
        <dbReference type="ARBA" id="ARBA00009760"/>
    </source>
</evidence>
<comment type="subcellular location">
    <subcellularLocation>
        <location evidence="1">Peroxisome</location>
    </subcellularLocation>
</comment>
<evidence type="ECO:0000256" key="6">
    <source>
        <dbReference type="ARBA" id="ARBA00023002"/>
    </source>
</evidence>
<evidence type="ECO:0000256" key="2">
    <source>
        <dbReference type="ARBA" id="ARBA00004831"/>
    </source>
</evidence>
<protein>
    <recommendedName>
        <fullName evidence="4">factor independent urate hydroxylase</fullName>
        <ecNumber evidence="4">1.7.3.3</ecNumber>
    </recommendedName>
    <alternativeName>
        <fullName evidence="8">Urate oxidase</fullName>
    </alternativeName>
</protein>
<reference evidence="9 10" key="1">
    <citation type="submission" date="2012-08" db="EMBL/GenBank/DDBJ databases">
        <title>Oryza genome evolution.</title>
        <authorList>
            <person name="Wing R.A."/>
        </authorList>
    </citation>
    <scope>NUCLEOTIDE SEQUENCE</scope>
</reference>
<dbReference type="STRING" id="77586.A0A0D9V853"/>
<reference evidence="10" key="2">
    <citation type="submission" date="2013-12" db="EMBL/GenBank/DDBJ databases">
        <authorList>
            <person name="Yu Y."/>
            <person name="Lee S."/>
            <person name="de Baynast K."/>
            <person name="Wissotski M."/>
            <person name="Liu L."/>
            <person name="Talag J."/>
            <person name="Goicoechea J."/>
            <person name="Angelova A."/>
            <person name="Jetty R."/>
            <person name="Kudrna D."/>
            <person name="Golser W."/>
            <person name="Rivera L."/>
            <person name="Zhang J."/>
            <person name="Wing R."/>
        </authorList>
    </citation>
    <scope>NUCLEOTIDE SEQUENCE</scope>
</reference>
<dbReference type="Gramene" id="LPERR01G32910.1">
    <property type="protein sequence ID" value="LPERR01G32910.1"/>
    <property type="gene ID" value="LPERR01G32910"/>
</dbReference>
<name>A0A0D9V853_9ORYZ</name>
<dbReference type="PRINTS" id="PR00093">
    <property type="entry name" value="URICASE"/>
</dbReference>
<dbReference type="Proteomes" id="UP000032180">
    <property type="component" value="Chromosome 1"/>
</dbReference>
<dbReference type="NCBIfam" id="TIGR03383">
    <property type="entry name" value="urate_oxi"/>
    <property type="match status" value="1"/>
</dbReference>
<dbReference type="Pfam" id="PF01014">
    <property type="entry name" value="Uricase"/>
    <property type="match status" value="2"/>
</dbReference>
<accession>A0A0D9V853</accession>
<evidence type="ECO:0000256" key="7">
    <source>
        <dbReference type="ARBA" id="ARBA00023140"/>
    </source>
</evidence>
<dbReference type="AlphaFoldDB" id="A0A0D9V853"/>
<dbReference type="HOGENOM" id="CLU_048151_1_1_1"/>
<dbReference type="eggNOG" id="KOG1599">
    <property type="taxonomic scope" value="Eukaryota"/>
</dbReference>
<reference evidence="9" key="3">
    <citation type="submission" date="2015-04" db="UniProtKB">
        <authorList>
            <consortium name="EnsemblPlants"/>
        </authorList>
    </citation>
    <scope>IDENTIFICATION</scope>
</reference>
<comment type="similarity">
    <text evidence="3">Belongs to the uricase family.</text>
</comment>
<dbReference type="GO" id="GO:0019628">
    <property type="term" value="P:urate catabolic process"/>
    <property type="evidence" value="ECO:0007669"/>
    <property type="project" value="UniProtKB-UniPathway"/>
</dbReference>
<keyword evidence="6" id="KW-0560">Oxidoreductase</keyword>
<evidence type="ECO:0000313" key="10">
    <source>
        <dbReference type="Proteomes" id="UP000032180"/>
    </source>
</evidence>
<dbReference type="InterPro" id="IPR002042">
    <property type="entry name" value="Uricase"/>
</dbReference>
<evidence type="ECO:0000256" key="8">
    <source>
        <dbReference type="ARBA" id="ARBA00031317"/>
    </source>
</evidence>
<proteinExistence type="inferred from homology"/>
<dbReference type="PANTHER" id="PTHR42874">
    <property type="entry name" value="URICASE"/>
    <property type="match status" value="1"/>
</dbReference>
<dbReference type="UniPathway" id="UPA00394">
    <property type="reaction ID" value="UER00650"/>
</dbReference>
<keyword evidence="5" id="KW-0659">Purine metabolism</keyword>
<dbReference type="GO" id="GO:0006145">
    <property type="term" value="P:purine nucleobase catabolic process"/>
    <property type="evidence" value="ECO:0007669"/>
    <property type="project" value="TreeGrafter"/>
</dbReference>
<dbReference type="FunFam" id="3.10.270.10:FF:000001">
    <property type="entry name" value="Uricase"/>
    <property type="match status" value="1"/>
</dbReference>
<dbReference type="Gene3D" id="3.10.270.10">
    <property type="entry name" value="Urate Oxidase"/>
    <property type="match status" value="1"/>
</dbReference>
<comment type="pathway">
    <text evidence="2">Purine metabolism; urate degradation; (S)-allantoin from urate: step 1/3.</text>
</comment>
<dbReference type="PANTHER" id="PTHR42874:SF1">
    <property type="entry name" value="URICASE"/>
    <property type="match status" value="1"/>
</dbReference>
<evidence type="ECO:0000256" key="1">
    <source>
        <dbReference type="ARBA" id="ARBA00004275"/>
    </source>
</evidence>
<dbReference type="GO" id="GO:0005777">
    <property type="term" value="C:peroxisome"/>
    <property type="evidence" value="ECO:0007669"/>
    <property type="project" value="UniProtKB-SubCell"/>
</dbReference>
<dbReference type="SUPFAM" id="SSF55620">
    <property type="entry name" value="Tetrahydrobiopterin biosynthesis enzymes-like"/>
    <property type="match status" value="2"/>
</dbReference>
<dbReference type="CDD" id="cd00445">
    <property type="entry name" value="Uricase"/>
    <property type="match status" value="1"/>
</dbReference>